<sequence length="72" mass="8429">MGQDIRRPGMPSRPHCEATAAHFFQTFPVAHWNIRRTSFALLNTFREQALPIWQRKGLQTKNKDDIIPIKKN</sequence>
<name>A0A848B904_9FIRM</name>
<dbReference type="Proteomes" id="UP000543804">
    <property type="component" value="Unassembled WGS sequence"/>
</dbReference>
<dbReference type="AlphaFoldDB" id="A0A848B904"/>
<proteinExistence type="predicted"/>
<evidence type="ECO:0000313" key="2">
    <source>
        <dbReference type="Proteomes" id="UP000543804"/>
    </source>
</evidence>
<accession>A0A848B904</accession>
<dbReference type="EMBL" id="JABAFA010000094">
    <property type="protein sequence ID" value="NMD99926.1"/>
    <property type="molecule type" value="Genomic_DNA"/>
</dbReference>
<reference evidence="1 2" key="1">
    <citation type="submission" date="2020-04" db="EMBL/GenBank/DDBJ databases">
        <authorList>
            <person name="Hitch T.C.A."/>
            <person name="Wylensek D."/>
            <person name="Clavel T."/>
        </authorList>
    </citation>
    <scope>NUCLEOTIDE SEQUENCE [LARGE SCALE GENOMIC DNA]</scope>
    <source>
        <strain evidence="1 2">PG-130-P53-12</strain>
    </source>
</reference>
<keyword evidence="2" id="KW-1185">Reference proteome</keyword>
<organism evidence="1 2">
    <name type="scientific">Selenomonas bovis</name>
    <dbReference type="NCBI Taxonomy" id="416586"/>
    <lineage>
        <taxon>Bacteria</taxon>
        <taxon>Bacillati</taxon>
        <taxon>Bacillota</taxon>
        <taxon>Negativicutes</taxon>
        <taxon>Selenomonadales</taxon>
        <taxon>Selenomonadaceae</taxon>
        <taxon>Selenomonas</taxon>
    </lineage>
</organism>
<gene>
    <name evidence="1" type="ORF">HF878_10790</name>
</gene>
<protein>
    <submittedName>
        <fullName evidence="1">Uncharacterized protein</fullName>
    </submittedName>
</protein>
<comment type="caution">
    <text evidence="1">The sequence shown here is derived from an EMBL/GenBank/DDBJ whole genome shotgun (WGS) entry which is preliminary data.</text>
</comment>
<evidence type="ECO:0000313" key="1">
    <source>
        <dbReference type="EMBL" id="NMD99926.1"/>
    </source>
</evidence>